<evidence type="ECO:0000313" key="13">
    <source>
        <dbReference type="Proteomes" id="UP000283485"/>
    </source>
</evidence>
<evidence type="ECO:0000313" key="11">
    <source>
        <dbReference type="Proteomes" id="UP000260780"/>
    </source>
</evidence>
<keyword evidence="3" id="KW-0021">Allosteric enzyme</keyword>
<dbReference type="InterPro" id="IPR000811">
    <property type="entry name" value="Glyco_trans_35"/>
</dbReference>
<proteinExistence type="inferred from homology"/>
<dbReference type="Pfam" id="PF11897">
    <property type="entry name" value="DUF3417"/>
    <property type="match status" value="1"/>
</dbReference>
<dbReference type="Proteomes" id="UP000283485">
    <property type="component" value="Unassembled WGS sequence"/>
</dbReference>
<dbReference type="EMBL" id="QSTF01000015">
    <property type="protein sequence ID" value="RGM40534.1"/>
    <property type="molecule type" value="Genomic_DNA"/>
</dbReference>
<protein>
    <submittedName>
        <fullName evidence="7">Alpha-glucan family phosphorylase</fullName>
    </submittedName>
</protein>
<dbReference type="AlphaFoldDB" id="A0A3E4WEF8"/>
<evidence type="ECO:0000313" key="8">
    <source>
        <dbReference type="EMBL" id="RGS05195.1"/>
    </source>
</evidence>
<evidence type="ECO:0000256" key="1">
    <source>
        <dbReference type="ARBA" id="ARBA00001275"/>
    </source>
</evidence>
<sequence>MKIKTNYANTPVWREINVKSRIPESLKMLEVMARNIWWAWNDDATEMFRELDPELWRAVGQNPVALLERLNYEKLEALSVDKEMLGKINAIYDRFTEYMSVKPDKNRPSVAYFCMEYGLTHVLKIYSGGLGILAGDYLKEASDSNVDMCGIGFLYRYGYFTQSLSMDGQQIANYEAQNFGSLPLERVKDENDQPMVLDVPYLNYYVHAYVWRVNVGRVPLYLLDTDNEMNSEFDRSITHQLYGGDWENRLKQEILLGIGGVLLLKKLGIKKDVYHCNEGHAALCNVQRLCDYVESGMSFDEALEVVRASSLYTVHTPVPAGHDYFDEGLFGKYMGGYPQRMGISWQDLMDLGRINPGDPNERFCMSTFACNTCQEVNGVSWLHGKVSQEMFSGIWKGYFPEENHVGYVTNGVHFPTWCASEWKALYNKYFDKNFMHDQSNPKIWERIYNVPDEEIWKTRVALKNKLINYIRDQFRDTWLKNQRDPSRVVSLMDKINPNALLIGFARRFATYKRAHLLFTDLDRLAKIVNNPDYPVQFLFAGKAHPHDGAGQGLIKKIIEISNRPEFLGKIIFLENYDMKLARRLVSGVDIWMNTPTRPLEASGTSGEKALMNGVVNFSVLDGWWLEGYREGAGWALTEKRTYQNQEHQDQLDAATIYSILETEILPLYYARNKKGYSEGWIKTIKNSIAQVAPHYTMKRQLDDYFAKFYGKEAERFHALEANNYEQVKKLAAWKEEVAAKWDEIQVVSFNKCQDLCNGNVESGKDYKLTCVVDEKGLDDAIGIEQVVTYTNAEGREYIYAVNPMKMVKREGNLFTFEMIAGLSNAGSFKVAYRMFPKNDALPHRQDFCYVRWFNE</sequence>
<dbReference type="SUPFAM" id="SSF53756">
    <property type="entry name" value="UDP-Glycosyltransferase/glycogen phosphorylase"/>
    <property type="match status" value="1"/>
</dbReference>
<evidence type="ECO:0000313" key="6">
    <source>
        <dbReference type="EMBL" id="RGK55897.1"/>
    </source>
</evidence>
<evidence type="ECO:0000256" key="4">
    <source>
        <dbReference type="PIRSR" id="PIRSR000460-1"/>
    </source>
</evidence>
<evidence type="ECO:0000313" key="15">
    <source>
        <dbReference type="Proteomes" id="UP000285750"/>
    </source>
</evidence>
<dbReference type="STRING" id="310297.BHV76_09885"/>
<dbReference type="PIRSF" id="PIRSF000460">
    <property type="entry name" value="Pprylas_GlgP"/>
    <property type="match status" value="1"/>
</dbReference>
<comment type="caution">
    <text evidence="7">The sequence shown here is derived from an EMBL/GenBank/DDBJ whole genome shotgun (WGS) entry which is preliminary data.</text>
</comment>
<dbReference type="Gene3D" id="3.40.50.2000">
    <property type="entry name" value="Glycogen Phosphorylase B"/>
    <property type="match status" value="3"/>
</dbReference>
<dbReference type="Pfam" id="PF00343">
    <property type="entry name" value="Phosphorylase"/>
    <property type="match status" value="1"/>
</dbReference>
<dbReference type="GO" id="GO:0008184">
    <property type="term" value="F:glycogen phosphorylase activity"/>
    <property type="evidence" value="ECO:0007669"/>
    <property type="project" value="InterPro"/>
</dbReference>
<dbReference type="InterPro" id="IPR052182">
    <property type="entry name" value="Glycogen/Maltodextrin_Phosph"/>
</dbReference>
<accession>A0A3E4WEF8</accession>
<dbReference type="InterPro" id="IPR024517">
    <property type="entry name" value="Glycogen_phosphorylase_DUF3417"/>
</dbReference>
<comment type="catalytic activity">
    <reaction evidence="1">
        <text>[(1-&gt;4)-alpha-D-glucosyl](n) + phosphate = [(1-&gt;4)-alpha-D-glucosyl](n-1) + alpha-D-glucose 1-phosphate</text>
        <dbReference type="Rhea" id="RHEA:41732"/>
        <dbReference type="Rhea" id="RHEA-COMP:9584"/>
        <dbReference type="Rhea" id="RHEA-COMP:9586"/>
        <dbReference type="ChEBI" id="CHEBI:15444"/>
        <dbReference type="ChEBI" id="CHEBI:43474"/>
        <dbReference type="ChEBI" id="CHEBI:58601"/>
        <dbReference type="EC" id="2.4.1.1"/>
    </reaction>
</comment>
<evidence type="ECO:0000313" key="10">
    <source>
        <dbReference type="EMBL" id="RHM93478.1"/>
    </source>
</evidence>
<dbReference type="EMBL" id="QRHQ01000011">
    <property type="protein sequence ID" value="RHF91309.1"/>
    <property type="molecule type" value="Genomic_DNA"/>
</dbReference>
<evidence type="ECO:0000313" key="14">
    <source>
        <dbReference type="Proteomes" id="UP000285109"/>
    </source>
</evidence>
<dbReference type="Proteomes" id="UP000285750">
    <property type="component" value="Unassembled WGS sequence"/>
</dbReference>
<dbReference type="EMBL" id="QSQT01000014">
    <property type="protein sequence ID" value="RGK55897.1"/>
    <property type="molecule type" value="Genomic_DNA"/>
</dbReference>
<feature type="modified residue" description="N6-(pyridoxal phosphate)lysine" evidence="4">
    <location>
        <position position="608"/>
    </location>
</feature>
<reference evidence="11 12" key="1">
    <citation type="submission" date="2018-08" db="EMBL/GenBank/DDBJ databases">
        <title>A genome reference for cultivated species of the human gut microbiota.</title>
        <authorList>
            <person name="Zou Y."/>
            <person name="Xue W."/>
            <person name="Luo G."/>
        </authorList>
    </citation>
    <scope>NUCLEOTIDE SEQUENCE [LARGE SCALE GENOMIC DNA]</scope>
    <source>
        <strain evidence="8 15">AF24-16AC</strain>
        <strain evidence="10 14">AF31-28B-AC</strain>
        <strain evidence="9 13">AM23-23</strain>
        <strain evidence="7 11">OM08-14</strain>
        <strain evidence="6 12">TF10-3AC</strain>
    </source>
</reference>
<evidence type="ECO:0000256" key="2">
    <source>
        <dbReference type="ARBA" id="ARBA00006047"/>
    </source>
</evidence>
<dbReference type="Proteomes" id="UP000285109">
    <property type="component" value="Unassembled WGS sequence"/>
</dbReference>
<dbReference type="GO" id="GO:0030170">
    <property type="term" value="F:pyridoxal phosphate binding"/>
    <property type="evidence" value="ECO:0007669"/>
    <property type="project" value="InterPro"/>
</dbReference>
<feature type="domain" description="DUF3417" evidence="5">
    <location>
        <begin position="22"/>
        <end position="123"/>
    </location>
</feature>
<organism evidence="7 11">
    <name type="scientific">Phocaeicola plebeius</name>
    <dbReference type="NCBI Taxonomy" id="310297"/>
    <lineage>
        <taxon>Bacteria</taxon>
        <taxon>Pseudomonadati</taxon>
        <taxon>Bacteroidota</taxon>
        <taxon>Bacteroidia</taxon>
        <taxon>Bacteroidales</taxon>
        <taxon>Bacteroidaceae</taxon>
        <taxon>Phocaeicola</taxon>
    </lineage>
</organism>
<dbReference type="Proteomes" id="UP000260780">
    <property type="component" value="Unassembled WGS sequence"/>
</dbReference>
<dbReference type="PANTHER" id="PTHR42655">
    <property type="entry name" value="GLYCOGEN PHOSPHORYLASE"/>
    <property type="match status" value="1"/>
</dbReference>
<gene>
    <name evidence="7" type="primary">glgP</name>
    <name evidence="9" type="ORF">DW653_07650</name>
    <name evidence="8" type="ORF">DWY14_12125</name>
    <name evidence="10" type="ORF">DWZ34_14360</name>
    <name evidence="7" type="ORF">DXC17_07550</name>
    <name evidence="6" type="ORF">DXD04_08860</name>
</gene>
<evidence type="ECO:0000259" key="5">
    <source>
        <dbReference type="Pfam" id="PF11897"/>
    </source>
</evidence>
<comment type="similarity">
    <text evidence="2">Belongs to the glycogen phosphorylase family.</text>
</comment>
<dbReference type="NCBIfam" id="TIGR02094">
    <property type="entry name" value="more_P_ylases"/>
    <property type="match status" value="1"/>
</dbReference>
<evidence type="ECO:0000256" key="3">
    <source>
        <dbReference type="ARBA" id="ARBA00022533"/>
    </source>
</evidence>
<dbReference type="Proteomes" id="UP000260862">
    <property type="component" value="Unassembled WGS sequence"/>
</dbReference>
<dbReference type="PANTHER" id="PTHR42655:SF1">
    <property type="entry name" value="GLYCOGEN PHOSPHORYLASE"/>
    <property type="match status" value="1"/>
</dbReference>
<dbReference type="RefSeq" id="WP_117672696.1">
    <property type="nucleotide sequence ID" value="NZ_CABOGR010000014.1"/>
</dbReference>
<dbReference type="InterPro" id="IPR011834">
    <property type="entry name" value="Agluc_phsphrylas"/>
</dbReference>
<keyword evidence="4" id="KW-0663">Pyridoxal phosphate</keyword>
<keyword evidence="12" id="KW-1185">Reference proteome</keyword>
<evidence type="ECO:0000313" key="7">
    <source>
        <dbReference type="EMBL" id="RGM40534.1"/>
    </source>
</evidence>
<dbReference type="GO" id="GO:0005975">
    <property type="term" value="P:carbohydrate metabolic process"/>
    <property type="evidence" value="ECO:0007669"/>
    <property type="project" value="InterPro"/>
</dbReference>
<name>A0A3E4WEF8_9BACT</name>
<evidence type="ECO:0000313" key="12">
    <source>
        <dbReference type="Proteomes" id="UP000260862"/>
    </source>
</evidence>
<evidence type="ECO:0000313" key="9">
    <source>
        <dbReference type="EMBL" id="RHF91309.1"/>
    </source>
</evidence>
<dbReference type="EMBL" id="QRQK01000033">
    <property type="protein sequence ID" value="RHM93478.1"/>
    <property type="molecule type" value="Genomic_DNA"/>
</dbReference>
<dbReference type="EMBL" id="QRUY01000029">
    <property type="protein sequence ID" value="RGS05195.1"/>
    <property type="molecule type" value="Genomic_DNA"/>
</dbReference>